<feature type="transmembrane region" description="Helical" evidence="1">
    <location>
        <begin position="58"/>
        <end position="83"/>
    </location>
</feature>
<keyword evidence="1" id="KW-0472">Membrane</keyword>
<sequence length="182" mass="20491">MSTLLKRALKISLVPAIIMVAGKALGIFVISAIHNFPIEVGNDISGFFSTQIYFQDEVVTYFVNSLSDFTMLISLAVPTIYLITKTALFQSTLQNPKTIVKVTKFNMLKWITRDDTTFLMIFVWSAFLWLTAAIVIKNVLLDRTYSWIGIVAGILVLFVGLGALKTFEVQVNKVYPNSNKYY</sequence>
<reference evidence="2 3" key="1">
    <citation type="journal article" date="2020" name="Biotechnol. Biofuels">
        <title>New insights from the biogas microbiome by comprehensive genome-resolved metagenomics of nearly 1600 species originating from multiple anaerobic digesters.</title>
        <authorList>
            <person name="Campanaro S."/>
            <person name="Treu L."/>
            <person name="Rodriguez-R L.M."/>
            <person name="Kovalovszki A."/>
            <person name="Ziels R.M."/>
            <person name="Maus I."/>
            <person name="Zhu X."/>
            <person name="Kougias P.G."/>
            <person name="Basile A."/>
            <person name="Luo G."/>
            <person name="Schluter A."/>
            <person name="Konstantinidis K.T."/>
            <person name="Angelidaki I."/>
        </authorList>
    </citation>
    <scope>NUCLEOTIDE SEQUENCE [LARGE SCALE GENOMIC DNA]</scope>
    <source>
        <strain evidence="2">AS19jrsBPTG_9</strain>
    </source>
</reference>
<comment type="caution">
    <text evidence="2">The sequence shown here is derived from an EMBL/GenBank/DDBJ whole genome shotgun (WGS) entry which is preliminary data.</text>
</comment>
<dbReference type="Proteomes" id="UP000564033">
    <property type="component" value="Unassembled WGS sequence"/>
</dbReference>
<dbReference type="AlphaFoldDB" id="A0A847VCH1"/>
<dbReference type="EMBL" id="JAAZIL010000007">
    <property type="protein sequence ID" value="NLZ24171.1"/>
    <property type="molecule type" value="Genomic_DNA"/>
</dbReference>
<keyword evidence="1" id="KW-1133">Transmembrane helix</keyword>
<evidence type="ECO:0000313" key="2">
    <source>
        <dbReference type="EMBL" id="NLZ24171.1"/>
    </source>
</evidence>
<evidence type="ECO:0000313" key="3">
    <source>
        <dbReference type="Proteomes" id="UP000564033"/>
    </source>
</evidence>
<evidence type="ECO:0000256" key="1">
    <source>
        <dbReference type="SAM" id="Phobius"/>
    </source>
</evidence>
<keyword evidence="1" id="KW-0812">Transmembrane</keyword>
<proteinExistence type="predicted"/>
<name>A0A847VCH1_9BACT</name>
<accession>A0A847VCH1</accession>
<protein>
    <submittedName>
        <fullName evidence="2">Uncharacterized protein</fullName>
    </submittedName>
</protein>
<organism evidence="2 3">
    <name type="scientific">Candidatus Dojkabacteria bacterium</name>
    <dbReference type="NCBI Taxonomy" id="2099670"/>
    <lineage>
        <taxon>Bacteria</taxon>
        <taxon>Candidatus Dojkabacteria</taxon>
    </lineage>
</organism>
<feature type="transmembrane region" description="Helical" evidence="1">
    <location>
        <begin position="117"/>
        <end position="139"/>
    </location>
</feature>
<feature type="transmembrane region" description="Helical" evidence="1">
    <location>
        <begin position="145"/>
        <end position="164"/>
    </location>
</feature>
<gene>
    <name evidence="2" type="ORF">GX888_00255</name>
</gene>
<feature type="transmembrane region" description="Helical" evidence="1">
    <location>
        <begin position="12"/>
        <end position="38"/>
    </location>
</feature>